<dbReference type="EMBL" id="AZDA01000140">
    <property type="protein sequence ID" value="KRK32608.1"/>
    <property type="molecule type" value="Genomic_DNA"/>
</dbReference>
<dbReference type="InterPro" id="IPR002491">
    <property type="entry name" value="ABC_transptr_periplasmic_BD"/>
</dbReference>
<evidence type="ECO:0000256" key="4">
    <source>
        <dbReference type="ARBA" id="ARBA00022729"/>
    </source>
</evidence>
<evidence type="ECO:0000256" key="2">
    <source>
        <dbReference type="ARBA" id="ARBA00008814"/>
    </source>
</evidence>
<evidence type="ECO:0000313" key="7">
    <source>
        <dbReference type="EMBL" id="KRK32608.1"/>
    </source>
</evidence>
<dbReference type="Gene3D" id="3.40.50.1980">
    <property type="entry name" value="Nitrogenase molybdenum iron protein domain"/>
    <property type="match status" value="2"/>
</dbReference>
<reference evidence="7 8" key="1">
    <citation type="journal article" date="2015" name="Genome Announc.">
        <title>Expanding the biotechnology potential of lactobacilli through comparative genomics of 213 strains and associated genera.</title>
        <authorList>
            <person name="Sun Z."/>
            <person name="Harris H.M."/>
            <person name="McCann A."/>
            <person name="Guo C."/>
            <person name="Argimon S."/>
            <person name="Zhang W."/>
            <person name="Yang X."/>
            <person name="Jeffery I.B."/>
            <person name="Cooney J.C."/>
            <person name="Kagawa T.F."/>
            <person name="Liu W."/>
            <person name="Song Y."/>
            <person name="Salvetti E."/>
            <person name="Wrobel A."/>
            <person name="Rasinkangas P."/>
            <person name="Parkhill J."/>
            <person name="Rea M.C."/>
            <person name="O'Sullivan O."/>
            <person name="Ritari J."/>
            <person name="Douillard F.P."/>
            <person name="Paul Ross R."/>
            <person name="Yang R."/>
            <person name="Briner A.E."/>
            <person name="Felis G.E."/>
            <person name="de Vos W.M."/>
            <person name="Barrangou R."/>
            <person name="Klaenhammer T.R."/>
            <person name="Caufield P.W."/>
            <person name="Cui Y."/>
            <person name="Zhang H."/>
            <person name="O'Toole P.W."/>
        </authorList>
    </citation>
    <scope>NUCLEOTIDE SEQUENCE [LARGE SCALE GENOMIC DNA]</scope>
    <source>
        <strain evidence="7 8">DSM 20003</strain>
    </source>
</reference>
<dbReference type="GO" id="GO:1901678">
    <property type="term" value="P:iron coordination entity transport"/>
    <property type="evidence" value="ECO:0007669"/>
    <property type="project" value="UniProtKB-ARBA"/>
</dbReference>
<evidence type="ECO:0000256" key="5">
    <source>
        <dbReference type="SAM" id="SignalP"/>
    </source>
</evidence>
<evidence type="ECO:0000313" key="8">
    <source>
        <dbReference type="Proteomes" id="UP000051461"/>
    </source>
</evidence>
<sequence>MMKKLTRYLGSLLIITLAFVGLAKPAAAADTHAFKAQNGTVQVPNHPKRVVAGLYLGQVMSLGVNVVGSTKLEMQNPYLSQRKVASIKDVGTPMNAETVMKLKPDLIITSTDSDTKKMEKIAPTVEIPYTKTQQLYPSLNYFAKLLNRKSQATAFKKSFQKASNKQAARLKKAGISTKKTIGIYEMQSGKLYAYGTGFSRGGQALTVGLNFSLPKSLKKVDSGAGFKEISVESLPKYQADYMFVTTSSSKGQKDPDLVAMKKNPVWKSLKAVKAKHIISLPFNKMYYYDPLATRGQLKLVTDALIKAGK</sequence>
<dbReference type="SUPFAM" id="SSF53807">
    <property type="entry name" value="Helical backbone' metal receptor"/>
    <property type="match status" value="1"/>
</dbReference>
<name>A0A0R1GEY8_9LACO</name>
<feature type="signal peptide" evidence="5">
    <location>
        <begin position="1"/>
        <end position="28"/>
    </location>
</feature>
<feature type="chain" id="PRO_5006404478" evidence="5">
    <location>
        <begin position="29"/>
        <end position="309"/>
    </location>
</feature>
<evidence type="ECO:0000256" key="1">
    <source>
        <dbReference type="ARBA" id="ARBA00004196"/>
    </source>
</evidence>
<dbReference type="STRING" id="1423726.FC07_GL002038"/>
<keyword evidence="3" id="KW-0813">Transport</keyword>
<dbReference type="RefSeq" id="WP_057905870.1">
    <property type="nucleotide sequence ID" value="NZ_AZDA01000140.1"/>
</dbReference>
<comment type="similarity">
    <text evidence="2">Belongs to the bacterial solute-binding protein 8 family.</text>
</comment>
<gene>
    <name evidence="7" type="ORF">FC07_GL002038</name>
</gene>
<proteinExistence type="inferred from homology"/>
<keyword evidence="8" id="KW-1185">Reference proteome</keyword>
<dbReference type="OrthoDB" id="2241086at2"/>
<dbReference type="PATRIC" id="fig|1423726.3.peg.2115"/>
<dbReference type="InterPro" id="IPR051313">
    <property type="entry name" value="Bact_iron-sidero_bind"/>
</dbReference>
<keyword evidence="4 5" id="KW-0732">Signal</keyword>
<dbReference type="GO" id="GO:0030288">
    <property type="term" value="C:outer membrane-bounded periplasmic space"/>
    <property type="evidence" value="ECO:0007669"/>
    <property type="project" value="TreeGrafter"/>
</dbReference>
<accession>A0A0R1GEY8</accession>
<dbReference type="Proteomes" id="UP000051461">
    <property type="component" value="Unassembled WGS sequence"/>
</dbReference>
<organism evidence="7 8">
    <name type="scientific">Loigolactobacillus bifermentans DSM 20003</name>
    <dbReference type="NCBI Taxonomy" id="1423726"/>
    <lineage>
        <taxon>Bacteria</taxon>
        <taxon>Bacillati</taxon>
        <taxon>Bacillota</taxon>
        <taxon>Bacilli</taxon>
        <taxon>Lactobacillales</taxon>
        <taxon>Lactobacillaceae</taxon>
        <taxon>Loigolactobacillus</taxon>
    </lineage>
</organism>
<dbReference type="AlphaFoldDB" id="A0A0R1GEY8"/>
<evidence type="ECO:0000256" key="3">
    <source>
        <dbReference type="ARBA" id="ARBA00022448"/>
    </source>
</evidence>
<feature type="domain" description="Fe/B12 periplasmic-binding" evidence="6">
    <location>
        <begin position="47"/>
        <end position="308"/>
    </location>
</feature>
<protein>
    <submittedName>
        <fullName evidence="7">Iron compound ABC transporter, iron compound-binding protein</fullName>
    </submittedName>
</protein>
<comment type="subcellular location">
    <subcellularLocation>
        <location evidence="1">Cell envelope</location>
    </subcellularLocation>
</comment>
<dbReference type="PANTHER" id="PTHR30532:SF26">
    <property type="entry name" value="IRON(3+)-HYDROXAMATE-BINDING PROTEIN FHUD"/>
    <property type="match status" value="1"/>
</dbReference>
<evidence type="ECO:0000259" key="6">
    <source>
        <dbReference type="PROSITE" id="PS50983"/>
    </source>
</evidence>
<dbReference type="PANTHER" id="PTHR30532">
    <property type="entry name" value="IRON III DICITRATE-BINDING PERIPLASMIC PROTEIN"/>
    <property type="match status" value="1"/>
</dbReference>
<dbReference type="PROSITE" id="PS50983">
    <property type="entry name" value="FE_B12_PBP"/>
    <property type="match status" value="1"/>
</dbReference>
<comment type="caution">
    <text evidence="7">The sequence shown here is derived from an EMBL/GenBank/DDBJ whole genome shotgun (WGS) entry which is preliminary data.</text>
</comment>
<dbReference type="Pfam" id="PF01497">
    <property type="entry name" value="Peripla_BP_2"/>
    <property type="match status" value="1"/>
</dbReference>